<dbReference type="AlphaFoldDB" id="A0A1B8XSP8"/>
<reference evidence="2" key="3">
    <citation type="submission" date="2016-05" db="EMBL/GenBank/DDBJ databases">
        <title>WGS assembly of Xenopus tropicalis.</title>
        <authorList>
            <person name="Sessions A."/>
            <person name="Jenkins J."/>
            <person name="Mitros T."/>
            <person name="Lyons J.T."/>
            <person name="Dichmann D.S."/>
            <person name="Robert J."/>
            <person name="Harland R.M."/>
            <person name="Rokhsar D.S."/>
        </authorList>
    </citation>
    <scope>NUCLEOTIDE SEQUENCE</scope>
    <source>
        <strain evidence="2">Nigerian</strain>
    </source>
</reference>
<accession>A0A1B8XSP8</accession>
<keyword evidence="1" id="KW-0812">Transmembrane</keyword>
<reference evidence="2" key="1">
    <citation type="submission" date="2009-11" db="EMBL/GenBank/DDBJ databases">
        <authorList>
            <consortium name="US DOE Joint Genome Institute (JGI-PGF)"/>
            <person name="Ottilar R."/>
            <person name="Schmutz J."/>
            <person name="Salamov A."/>
            <person name="Cheng J.F."/>
            <person name="Lucas S."/>
            <person name="Pitluck S."/>
            <person name="Gundlach H."/>
            <person name="Guo Y."/>
            <person name="Haberer G."/>
            <person name="Nasrallah J."/>
            <person name="Mayer K.F.X."/>
            <person name="van de Peer Y."/>
            <person name="Weigel D."/>
            <person name="Grigoriev I.V."/>
        </authorList>
    </citation>
    <scope>NUCLEOTIDE SEQUENCE</scope>
    <source>
        <strain evidence="2">Nigerian</strain>
    </source>
</reference>
<organism evidence="2">
    <name type="scientific">Xenopus tropicalis</name>
    <name type="common">Western clawed frog</name>
    <name type="synonym">Silurana tropicalis</name>
    <dbReference type="NCBI Taxonomy" id="8364"/>
    <lineage>
        <taxon>Eukaryota</taxon>
        <taxon>Metazoa</taxon>
        <taxon>Chordata</taxon>
        <taxon>Craniata</taxon>
        <taxon>Vertebrata</taxon>
        <taxon>Euteleostomi</taxon>
        <taxon>Amphibia</taxon>
        <taxon>Batrachia</taxon>
        <taxon>Anura</taxon>
        <taxon>Pipoidea</taxon>
        <taxon>Pipidae</taxon>
        <taxon>Xenopodinae</taxon>
        <taxon>Xenopus</taxon>
        <taxon>Silurana</taxon>
    </lineage>
</organism>
<protein>
    <submittedName>
        <fullName evidence="2">Uncharacterized protein</fullName>
    </submittedName>
</protein>
<reference evidence="2" key="2">
    <citation type="journal article" date="2010" name="Science">
        <title>The genome of the Western clawed frog Xenopus tropicalis.</title>
        <authorList>
            <person name="Hellsten U."/>
            <person name="Harland R.M."/>
            <person name="Gilchrist M.J."/>
            <person name="Hendrix D."/>
            <person name="Jurka J."/>
            <person name="Kapitonov V."/>
            <person name="Ovcharenko I."/>
            <person name="Putnam N.H."/>
            <person name="Shu S."/>
            <person name="Taher L."/>
            <person name="Blitz I.L."/>
            <person name="Blumberg B."/>
            <person name="Dichmann D.S."/>
            <person name="Dubchak I."/>
            <person name="Amaya E."/>
            <person name="Detter J.C."/>
            <person name="Fletcher R."/>
            <person name="Gerhard D.S."/>
            <person name="Goodstein D."/>
            <person name="Graves T."/>
            <person name="Grigoriev I.V."/>
            <person name="Grimwood J."/>
            <person name="Kawashima T."/>
            <person name="Lindquist E."/>
            <person name="Lucas S.M."/>
            <person name="Mead P.E."/>
            <person name="Mitros T."/>
            <person name="Ogino H."/>
            <person name="Ohta Y."/>
            <person name="Poliakov A.V."/>
            <person name="Pollet N."/>
            <person name="Robert J."/>
            <person name="Salamov A."/>
            <person name="Sater A.K."/>
            <person name="Schmutz J."/>
            <person name="Terry A."/>
            <person name="Vize P.D."/>
            <person name="Warren W.C."/>
            <person name="Wells D."/>
            <person name="Wills A."/>
            <person name="Wilson R.K."/>
            <person name="Zimmerman L.B."/>
            <person name="Zorn A.M."/>
            <person name="Grainger R."/>
            <person name="Grammer T."/>
            <person name="Khokha M.K."/>
            <person name="Richardson P.M."/>
            <person name="Rokhsar D.S."/>
        </authorList>
    </citation>
    <scope>NUCLEOTIDE SEQUENCE [LARGE SCALE GENOMIC DNA]</scope>
    <source>
        <strain evidence="2">Nigerian</strain>
    </source>
</reference>
<name>A0A1B8XSP8_XENTR</name>
<feature type="transmembrane region" description="Helical" evidence="1">
    <location>
        <begin position="37"/>
        <end position="58"/>
    </location>
</feature>
<evidence type="ECO:0000313" key="2">
    <source>
        <dbReference type="EMBL" id="OCA13667.1"/>
    </source>
</evidence>
<dbReference type="EMBL" id="KV465091">
    <property type="protein sequence ID" value="OCA13667.1"/>
    <property type="molecule type" value="Genomic_DNA"/>
</dbReference>
<proteinExistence type="predicted"/>
<keyword evidence="1" id="KW-1133">Transmembrane helix</keyword>
<feature type="transmembrane region" description="Helical" evidence="1">
    <location>
        <begin position="12"/>
        <end position="31"/>
    </location>
</feature>
<sequence length="65" mass="6734">MTDSKAESLHACIGALAISAGSFLLAVNYYSWTAATIVIPSTALGILLLIVAAILAYVGKYCAAW</sequence>
<evidence type="ECO:0000256" key="1">
    <source>
        <dbReference type="SAM" id="Phobius"/>
    </source>
</evidence>
<gene>
    <name evidence="2" type="ORF">XENTR_v90029963mg</name>
</gene>
<keyword evidence="1" id="KW-0472">Membrane</keyword>